<name>A0A511MCU3_9NOCA</name>
<dbReference type="AlphaFoldDB" id="A0A511MCU3"/>
<dbReference type="EMBL" id="BJXA01000015">
    <property type="protein sequence ID" value="GEM38291.1"/>
    <property type="molecule type" value="Genomic_DNA"/>
</dbReference>
<evidence type="ECO:0000313" key="3">
    <source>
        <dbReference type="Proteomes" id="UP000321424"/>
    </source>
</evidence>
<keyword evidence="1" id="KW-1133">Transmembrane helix</keyword>
<dbReference type="Proteomes" id="UP000321424">
    <property type="component" value="Unassembled WGS sequence"/>
</dbReference>
<evidence type="ECO:0000313" key="2">
    <source>
        <dbReference type="EMBL" id="GEM38291.1"/>
    </source>
</evidence>
<accession>A0A511MCU3</accession>
<reference evidence="2 3" key="1">
    <citation type="submission" date="2019-07" db="EMBL/GenBank/DDBJ databases">
        <title>Whole genome shotgun sequence of Nocardia ninae NBRC 108245.</title>
        <authorList>
            <person name="Hosoyama A."/>
            <person name="Uohara A."/>
            <person name="Ohji S."/>
            <person name="Ichikawa N."/>
        </authorList>
    </citation>
    <scope>NUCLEOTIDE SEQUENCE [LARGE SCALE GENOMIC DNA]</scope>
    <source>
        <strain evidence="2 3">NBRC 108245</strain>
    </source>
</reference>
<dbReference type="RefSeq" id="WP_186818408.1">
    <property type="nucleotide sequence ID" value="NZ_BJXA01000015.1"/>
</dbReference>
<keyword evidence="1" id="KW-0812">Transmembrane</keyword>
<gene>
    <name evidence="2" type="ORF">NN4_28100</name>
</gene>
<comment type="caution">
    <text evidence="2">The sequence shown here is derived from an EMBL/GenBank/DDBJ whole genome shotgun (WGS) entry which is preliminary data.</text>
</comment>
<keyword evidence="3" id="KW-1185">Reference proteome</keyword>
<proteinExistence type="predicted"/>
<feature type="transmembrane region" description="Helical" evidence="1">
    <location>
        <begin position="21"/>
        <end position="54"/>
    </location>
</feature>
<keyword evidence="1" id="KW-0472">Membrane</keyword>
<sequence>MTVRTTHRATRPRLERGTASLESLLSAIVTAGVLIINSVGATATASLGIISALVLML</sequence>
<protein>
    <submittedName>
        <fullName evidence="2">Uncharacterized protein</fullName>
    </submittedName>
</protein>
<organism evidence="2 3">
    <name type="scientific">Nocardia ninae NBRC 108245</name>
    <dbReference type="NCBI Taxonomy" id="1210091"/>
    <lineage>
        <taxon>Bacteria</taxon>
        <taxon>Bacillati</taxon>
        <taxon>Actinomycetota</taxon>
        <taxon>Actinomycetes</taxon>
        <taxon>Mycobacteriales</taxon>
        <taxon>Nocardiaceae</taxon>
        <taxon>Nocardia</taxon>
    </lineage>
</organism>
<evidence type="ECO:0000256" key="1">
    <source>
        <dbReference type="SAM" id="Phobius"/>
    </source>
</evidence>